<evidence type="ECO:0000313" key="2">
    <source>
        <dbReference type="Proteomes" id="UP001243757"/>
    </source>
</evidence>
<evidence type="ECO:0008006" key="3">
    <source>
        <dbReference type="Google" id="ProtNLM"/>
    </source>
</evidence>
<accession>A0ABT7EVW2</accession>
<name>A0ABT7EVW2_9RHOB</name>
<dbReference type="RefSeq" id="WP_284479282.1">
    <property type="nucleotide sequence ID" value="NZ_JASNJD010000001.1"/>
</dbReference>
<keyword evidence="2" id="KW-1185">Reference proteome</keyword>
<organism evidence="1 2">
    <name type="scientific">Pseudodonghicola flavimaris</name>
    <dbReference type="NCBI Taxonomy" id="3050036"/>
    <lineage>
        <taxon>Bacteria</taxon>
        <taxon>Pseudomonadati</taxon>
        <taxon>Pseudomonadota</taxon>
        <taxon>Alphaproteobacteria</taxon>
        <taxon>Rhodobacterales</taxon>
        <taxon>Paracoccaceae</taxon>
        <taxon>Pseudodonghicola</taxon>
    </lineage>
</organism>
<proteinExistence type="predicted"/>
<gene>
    <name evidence="1" type="ORF">QO033_02210</name>
</gene>
<evidence type="ECO:0000313" key="1">
    <source>
        <dbReference type="EMBL" id="MDK3016470.1"/>
    </source>
</evidence>
<dbReference type="EMBL" id="JASNJD010000001">
    <property type="protein sequence ID" value="MDK3016470.1"/>
    <property type="molecule type" value="Genomic_DNA"/>
</dbReference>
<dbReference type="Proteomes" id="UP001243757">
    <property type="component" value="Unassembled WGS sequence"/>
</dbReference>
<reference evidence="1 2" key="1">
    <citation type="submission" date="2023-05" db="EMBL/GenBank/DDBJ databases">
        <title>Pseudodonghicola sp. nov.</title>
        <authorList>
            <person name="Huang J."/>
        </authorList>
    </citation>
    <scope>NUCLEOTIDE SEQUENCE [LARGE SCALE GENOMIC DNA]</scope>
    <source>
        <strain evidence="1 2">IC7</strain>
    </source>
</reference>
<comment type="caution">
    <text evidence="1">The sequence shown here is derived from an EMBL/GenBank/DDBJ whole genome shotgun (WGS) entry which is preliminary data.</text>
</comment>
<protein>
    <recommendedName>
        <fullName evidence="3">CRISPR-associated protein Cse1</fullName>
    </recommendedName>
</protein>
<sequence>MRYNVLTDPLIETDRGGHSLPGLMAALARGEVASFPALRPHQRPAWHMFLAQLGVLALSAADLAEIPETEDDWRAALRRLTPDFPEDAPWHLVVEDAGTPAFLQPPDPGGVKWSRVETPDLLDMVITSRNHDLKREIAHQATPQDWIFALVSLQTMEGFGGAGNYGIARMNGGSSSRAMIALAPAAQGGRVVDPSAWWRRDVTRLLAGRQGNGGAALLWCLPWPEKQALSLDRLDPLFIEVCRRVRLIEAPQGLAAIRATSKAARIEAKEARGVTGDPWAPVHLGETKTLTLGERNWSYDLLESLLYGGDWEMPVLAKAAPEEVTDPMLLIAEAFARGNSKTDGFKSRVIPVPKAAVRQMFTTRAVDLARGQVALISDVDKALRNGLALIAAEGDRDKLGRAQYARSQPARAMLQRVADAAFFPALWAKLEASGKAGIVAAQLDFARHLSRAARAEFLRAAPGIPCTGIMRPRAEVRGRQALEAGLARIFREMGEREAEHV</sequence>